<evidence type="ECO:0000313" key="3">
    <source>
        <dbReference type="EMBL" id="KJL29497.1"/>
    </source>
</evidence>
<reference evidence="3 4" key="1">
    <citation type="submission" date="2015-02" db="EMBL/GenBank/DDBJ databases">
        <title>Draft genome sequences of ten Microbacterium spp. with emphasis on heavy metal contaminated environments.</title>
        <authorList>
            <person name="Corretto E."/>
        </authorList>
    </citation>
    <scope>NUCLEOTIDE SEQUENCE [LARGE SCALE GENOMIC DNA]</scope>
    <source>
        <strain evidence="3 4">BEL4b</strain>
    </source>
</reference>
<name>A0A0F0L8H2_9MICO</name>
<evidence type="ECO:0008006" key="5">
    <source>
        <dbReference type="Google" id="ProtNLM"/>
    </source>
</evidence>
<evidence type="ECO:0000256" key="2">
    <source>
        <dbReference type="SAM" id="Phobius"/>
    </source>
</evidence>
<feature type="compositionally biased region" description="Acidic residues" evidence="1">
    <location>
        <begin position="121"/>
        <end position="135"/>
    </location>
</feature>
<dbReference type="RefSeq" id="WP_045278920.1">
    <property type="nucleotide sequence ID" value="NZ_JYIW01000023.1"/>
</dbReference>
<keyword evidence="2" id="KW-0812">Transmembrane</keyword>
<protein>
    <recommendedName>
        <fullName evidence="5">WXG100 family type VII secretion target</fullName>
    </recommendedName>
</protein>
<comment type="caution">
    <text evidence="3">The sequence shown here is derived from an EMBL/GenBank/DDBJ whole genome shotgun (WGS) entry which is preliminary data.</text>
</comment>
<sequence>MDRTPTAGKGYEIIAITGDAAAIERRGIEIESLGDQMLGAADLLDTIDLGAECRGKSLDALQGDVTDVKDDLRKAGERYQPSGTHIVEYARSLDDVQTTLSTLIPDLEDLWNAYQTTAGQFEDDSQLPEPEAGESADDRTSAADVEGDLDAWKARAIEYETTYDSWWEAYERARTGIQAANDDGVHDSWWDDQLPWLETLGTILSYAGIVLAVAACILGGPFILIAAIVGLAALAVTVWKVSCGRGNGWDIAMAAVGVFPFGKAFALAKGLRAAPTLSTLGRGLLGMGGDVVGAGWRSGSRLTGVLADGTTGQVFHAAGAVNRHGTAVMRNFFNGLESPSMLSRLLRGGDGAWSASIGDAAGALSNRATSNLNSFLANTPNGSVMSNMLSGGSSAALDFLDNLGKAGTGFAYDRSQSGWS</sequence>
<gene>
    <name evidence="3" type="ORF">RS83_01514</name>
</gene>
<dbReference type="Proteomes" id="UP000033640">
    <property type="component" value="Unassembled WGS sequence"/>
</dbReference>
<proteinExistence type="predicted"/>
<evidence type="ECO:0000313" key="4">
    <source>
        <dbReference type="Proteomes" id="UP000033640"/>
    </source>
</evidence>
<evidence type="ECO:0000256" key="1">
    <source>
        <dbReference type="SAM" id="MobiDB-lite"/>
    </source>
</evidence>
<feature type="transmembrane region" description="Helical" evidence="2">
    <location>
        <begin position="206"/>
        <end position="239"/>
    </location>
</feature>
<dbReference type="EMBL" id="JYIW01000023">
    <property type="protein sequence ID" value="KJL29497.1"/>
    <property type="molecule type" value="Genomic_DNA"/>
</dbReference>
<feature type="transmembrane region" description="Helical" evidence="2">
    <location>
        <begin position="251"/>
        <end position="268"/>
    </location>
</feature>
<dbReference type="AlphaFoldDB" id="A0A0F0L8H2"/>
<keyword evidence="2" id="KW-1133">Transmembrane helix</keyword>
<dbReference type="PATRIC" id="fig|82380.11.peg.1552"/>
<dbReference type="OrthoDB" id="5044126at2"/>
<organism evidence="3 4">
    <name type="scientific">Microbacterium oxydans</name>
    <dbReference type="NCBI Taxonomy" id="82380"/>
    <lineage>
        <taxon>Bacteria</taxon>
        <taxon>Bacillati</taxon>
        <taxon>Actinomycetota</taxon>
        <taxon>Actinomycetes</taxon>
        <taxon>Micrococcales</taxon>
        <taxon>Microbacteriaceae</taxon>
        <taxon>Microbacterium</taxon>
    </lineage>
</organism>
<accession>A0A0F0L8H2</accession>
<feature type="region of interest" description="Disordered" evidence="1">
    <location>
        <begin position="119"/>
        <end position="144"/>
    </location>
</feature>
<keyword evidence="2" id="KW-0472">Membrane</keyword>